<dbReference type="EMBL" id="AEEG01000008">
    <property type="protein sequence ID" value="EFL95040.1"/>
    <property type="molecule type" value="Genomic_DNA"/>
</dbReference>
<keyword evidence="6" id="KW-1185">Reference proteome</keyword>
<evidence type="ECO:0000313" key="5">
    <source>
        <dbReference type="EMBL" id="EFL95040.1"/>
    </source>
</evidence>
<dbReference type="CAZy" id="GH1">
    <property type="family name" value="Glycoside Hydrolase Family 1"/>
</dbReference>
<dbReference type="Gene3D" id="3.20.20.80">
    <property type="entry name" value="Glycosidases"/>
    <property type="match status" value="1"/>
</dbReference>
<keyword evidence="3 5" id="KW-0326">Glycosidase</keyword>
<evidence type="ECO:0000256" key="1">
    <source>
        <dbReference type="ARBA" id="ARBA00010838"/>
    </source>
</evidence>
<dbReference type="SUPFAM" id="SSF51445">
    <property type="entry name" value="(Trans)glycosidases"/>
    <property type="match status" value="1"/>
</dbReference>
<evidence type="ECO:0000256" key="2">
    <source>
        <dbReference type="ARBA" id="ARBA00022801"/>
    </source>
</evidence>
<dbReference type="Pfam" id="PF00232">
    <property type="entry name" value="Glyco_hydro_1"/>
    <property type="match status" value="1"/>
</dbReference>
<dbReference type="PRINTS" id="PR00131">
    <property type="entry name" value="GLHYDRLASE1"/>
</dbReference>
<comment type="caution">
    <text evidence="5">The sequence shown here is derived from an EMBL/GenBank/DDBJ whole genome shotgun (WGS) entry which is preliminary data.</text>
</comment>
<proteinExistence type="inferred from homology"/>
<dbReference type="PANTHER" id="PTHR10353:SF122">
    <property type="entry name" value="6-PHOSPHO-BETA-GLUCOSIDASE ASCB-RELATED"/>
    <property type="match status" value="1"/>
</dbReference>
<dbReference type="FunFam" id="3.20.20.80:FF:000004">
    <property type="entry name" value="Beta-glucosidase 6-phospho-beta-glucosidase"/>
    <property type="match status" value="1"/>
</dbReference>
<evidence type="ECO:0000256" key="4">
    <source>
        <dbReference type="RuleBase" id="RU003690"/>
    </source>
</evidence>
<dbReference type="PANTHER" id="PTHR10353">
    <property type="entry name" value="GLYCOSYL HYDROLASE"/>
    <property type="match status" value="1"/>
</dbReference>
<dbReference type="GO" id="GO:0005829">
    <property type="term" value="C:cytosol"/>
    <property type="evidence" value="ECO:0007669"/>
    <property type="project" value="TreeGrafter"/>
</dbReference>
<accession>E0NHM3</accession>
<dbReference type="EC" id="3.2.1.21" evidence="5"/>
<protein>
    <submittedName>
        <fullName evidence="5">Glycosyl hydrolase, family 1</fullName>
        <ecNumber evidence="5">3.2.1.21</ecNumber>
    </submittedName>
</protein>
<name>E0NHM3_PEDAC</name>
<dbReference type="GO" id="GO:0008422">
    <property type="term" value="F:beta-glucosidase activity"/>
    <property type="evidence" value="ECO:0007669"/>
    <property type="project" value="UniProtKB-EC"/>
</dbReference>
<dbReference type="eggNOG" id="COG2723">
    <property type="taxonomic scope" value="Bacteria"/>
</dbReference>
<dbReference type="HOGENOM" id="CLU_001859_0_2_9"/>
<evidence type="ECO:0000256" key="3">
    <source>
        <dbReference type="ARBA" id="ARBA00023295"/>
    </source>
</evidence>
<dbReference type="GO" id="GO:0016052">
    <property type="term" value="P:carbohydrate catabolic process"/>
    <property type="evidence" value="ECO:0007669"/>
    <property type="project" value="TreeGrafter"/>
</dbReference>
<dbReference type="Proteomes" id="UP000004470">
    <property type="component" value="Unassembled WGS sequence"/>
</dbReference>
<evidence type="ECO:0000313" key="6">
    <source>
        <dbReference type="Proteomes" id="UP000004470"/>
    </source>
</evidence>
<keyword evidence="2 5" id="KW-0378">Hydrolase</keyword>
<comment type="similarity">
    <text evidence="1 4">Belongs to the glycosyl hydrolase 1 family.</text>
</comment>
<reference evidence="5" key="1">
    <citation type="submission" date="2010-07" db="EMBL/GenBank/DDBJ databases">
        <authorList>
            <person name="Muzny D."/>
            <person name="Qin X."/>
            <person name="Deng J."/>
            <person name="Jiang H."/>
            <person name="Liu Y."/>
            <person name="Qu J."/>
            <person name="Song X.-Z."/>
            <person name="Zhang L."/>
            <person name="Thornton R."/>
            <person name="Coyle M."/>
            <person name="Francisco L."/>
            <person name="Jackson L."/>
            <person name="Javaid M."/>
            <person name="Korchina V."/>
            <person name="Kovar C."/>
            <person name="Mata R."/>
            <person name="Mathew T."/>
            <person name="Ngo R."/>
            <person name="Nguyen L."/>
            <person name="Nguyen N."/>
            <person name="Okwuonu G."/>
            <person name="Ongeri F."/>
            <person name="Pham C."/>
            <person name="Simmons D."/>
            <person name="Wilczek-Boney K."/>
            <person name="Hale W."/>
            <person name="Jakkamsetti A."/>
            <person name="Pham P."/>
            <person name="Ruth R."/>
            <person name="San Lucas F."/>
            <person name="Warren J."/>
            <person name="Zhang J."/>
            <person name="Zhao Z."/>
            <person name="Zhou C."/>
            <person name="Zhu D."/>
            <person name="Lee S."/>
            <person name="Bess C."/>
            <person name="Blankenburg K."/>
            <person name="Forbes L."/>
            <person name="Fu Q."/>
            <person name="Gubbala S."/>
            <person name="Hirani K."/>
            <person name="Jayaseelan J.C."/>
            <person name="Lara F."/>
            <person name="Munidasa M."/>
            <person name="Palculict T."/>
            <person name="Patil S."/>
            <person name="Pu L.-L."/>
            <person name="Saada N."/>
            <person name="Tang L."/>
            <person name="Weissenberger G."/>
            <person name="Zhu Y."/>
            <person name="Hemphill L."/>
            <person name="Shang Y."/>
            <person name="Youmans B."/>
            <person name="Ayvaz T."/>
            <person name="Ross M."/>
            <person name="Santibanez J."/>
            <person name="Aqrawi P."/>
            <person name="Gross S."/>
            <person name="Joshi V."/>
            <person name="Fowler G."/>
            <person name="Nazareth L."/>
            <person name="Reid J."/>
            <person name="Worley K."/>
            <person name="Petrosino J."/>
            <person name="Highlander S."/>
            <person name="Gibbs R."/>
        </authorList>
    </citation>
    <scope>NUCLEOTIDE SEQUENCE [LARGE SCALE GENOMIC DNA]</scope>
    <source>
        <strain evidence="5">DSM 20284</strain>
    </source>
</reference>
<dbReference type="InterPro" id="IPR017853">
    <property type="entry name" value="GH"/>
</dbReference>
<dbReference type="AlphaFoldDB" id="E0NHM3"/>
<dbReference type="RefSeq" id="WP_004166581.1">
    <property type="nucleotide sequence ID" value="NZ_GL397067.1"/>
</dbReference>
<dbReference type="InterPro" id="IPR001360">
    <property type="entry name" value="Glyco_hydro_1"/>
</dbReference>
<organism evidence="5 6">
    <name type="scientific">Pediococcus acidilactici DSM 20284</name>
    <dbReference type="NCBI Taxonomy" id="862514"/>
    <lineage>
        <taxon>Bacteria</taxon>
        <taxon>Bacillati</taxon>
        <taxon>Bacillota</taxon>
        <taxon>Bacilli</taxon>
        <taxon>Lactobacillales</taxon>
        <taxon>Lactobacillaceae</taxon>
        <taxon>Pediococcus</taxon>
        <taxon>Pediococcus acidilactici group</taxon>
    </lineage>
</organism>
<gene>
    <name evidence="5" type="primary">bglH</name>
    <name evidence="5" type="ORF">HMPREF0623_1546</name>
</gene>
<sequence>MKNQYSYFPKNFLWGGAQAASQADGAYRDDGKGLNSSDVQPFLKGLSNEEIQKIEVQGMTLAQAKAGVTDQEHYYPKRYGIDFYHTYESDIDLLSEMGFKTFRTSLDWSRIFPNGDDEEPNVAALEHYSKMIDYLLSKNIEPIITMNHYETPLNITFKYGGWPNKDVIPMFEKFGKTLLDWFGDRVKYWIVVNQINMVQTEPWLSVGVAADQYDNLAEALYQSTHNQMVAAAWIKNYAKTLNHPNLNIGTMVADGTVFPATAKPDDVVLALQHNRMQYMFTDVQFRGAYPKFAQNYFADHDIKLAITDAEMKLIKENPMDFLGISYYYSQMVDSTKNKYEVNDTTPNPYLKASPWGWAIDPQGFYNTLSQYADRYGKPIIIAENGIGMYDELTEDKKVHDDYRVDYLRQHIEQVGRAIHDGANVIAYCAWGPIDIVSCSSQQMSKRYGFIYVDLDDEGNGTGARYKKDSFTWYKKVIATNGEEL</sequence>